<sequence>MPTCPRRLLSGTPPPRPPAPARRTSCCRHPRSRLLRARGRQLPRRPPLHQSPTSAPGRGHARLPPAPASPLPVPVGKPEKRRQGRGSVAELAPGLTSWRTRKTSSMTEHRAADLRIRTDGLIYSGTEMLLESTGKRNLERRHATERTSKAWWRRRMTFISSHLHELSCNSPVLQWSEVDSSSLCTFIMQLLKQNAENTRIGA</sequence>
<feature type="region of interest" description="Disordered" evidence="1">
    <location>
        <begin position="1"/>
        <end position="94"/>
    </location>
</feature>
<keyword evidence="2" id="KW-1185">Reference proteome</keyword>
<name>A0ABM1UDM6_MICOH</name>
<evidence type="ECO:0000256" key="1">
    <source>
        <dbReference type="SAM" id="MobiDB-lite"/>
    </source>
</evidence>
<feature type="compositionally biased region" description="Pro residues" evidence="1">
    <location>
        <begin position="64"/>
        <end position="75"/>
    </location>
</feature>
<gene>
    <name evidence="3" type="primary">LOC106144048</name>
</gene>
<protein>
    <submittedName>
        <fullName evidence="3">Uncharacterized protein LOC106144048 isoform X1</fullName>
    </submittedName>
</protein>
<reference evidence="3" key="1">
    <citation type="submission" date="2025-08" db="UniProtKB">
        <authorList>
            <consortium name="RefSeq"/>
        </authorList>
    </citation>
    <scope>IDENTIFICATION</scope>
</reference>
<evidence type="ECO:0000313" key="3">
    <source>
        <dbReference type="RefSeq" id="XP_026640088.1"/>
    </source>
</evidence>
<organism evidence="2 3">
    <name type="scientific">Microtus ochrogaster</name>
    <name type="common">Prairie vole</name>
    <dbReference type="NCBI Taxonomy" id="79684"/>
    <lineage>
        <taxon>Eukaryota</taxon>
        <taxon>Metazoa</taxon>
        <taxon>Chordata</taxon>
        <taxon>Craniata</taxon>
        <taxon>Vertebrata</taxon>
        <taxon>Euteleostomi</taxon>
        <taxon>Mammalia</taxon>
        <taxon>Eutheria</taxon>
        <taxon>Euarchontoglires</taxon>
        <taxon>Glires</taxon>
        <taxon>Rodentia</taxon>
        <taxon>Myomorpha</taxon>
        <taxon>Muroidea</taxon>
        <taxon>Cricetidae</taxon>
        <taxon>Arvicolinae</taxon>
        <taxon>Microtus</taxon>
    </lineage>
</organism>
<dbReference type="RefSeq" id="XP_026640088.1">
    <property type="nucleotide sequence ID" value="XM_026784287.1"/>
</dbReference>
<feature type="compositionally biased region" description="Basic residues" evidence="1">
    <location>
        <begin position="25"/>
        <end position="47"/>
    </location>
</feature>
<feature type="compositionally biased region" description="Low complexity" evidence="1">
    <location>
        <begin position="1"/>
        <end position="11"/>
    </location>
</feature>
<dbReference type="Proteomes" id="UP000694915">
    <property type="component" value="Chromosome 22"/>
</dbReference>
<evidence type="ECO:0000313" key="2">
    <source>
        <dbReference type="Proteomes" id="UP000694915"/>
    </source>
</evidence>
<accession>A0ABM1UDM6</accession>
<proteinExistence type="predicted"/>
<dbReference type="GeneID" id="106144048"/>